<dbReference type="RefSeq" id="WP_188985783.1">
    <property type="nucleotide sequence ID" value="NZ_BAAAHC010000009.1"/>
</dbReference>
<comment type="caution">
    <text evidence="4">The sequence shown here is derived from an EMBL/GenBank/DDBJ whole genome shotgun (WGS) entry which is preliminary data.</text>
</comment>
<evidence type="ECO:0000313" key="5">
    <source>
        <dbReference type="Proteomes" id="UP000597989"/>
    </source>
</evidence>
<sequence>MTELSDEAAIALRSAVSAEQAALWVYGLATAFAGYDRVLTAISDAEKQHRRLRDAAERVIRDAGQTPPPAQPAYDVGEPVRDRRSAIALLIRAENDCQVGWRSVLENSQDPTLRVTALDGLTTAATRATRWRLTIGQQPAAQHFPGQP</sequence>
<evidence type="ECO:0000259" key="2">
    <source>
        <dbReference type="Pfam" id="PF14530"/>
    </source>
</evidence>
<dbReference type="InterPro" id="IPR012347">
    <property type="entry name" value="Ferritin-like"/>
</dbReference>
<dbReference type="CDD" id="cd00657">
    <property type="entry name" value="Ferritin_like"/>
    <property type="match status" value="1"/>
</dbReference>
<dbReference type="Proteomes" id="UP001500220">
    <property type="component" value="Unassembled WGS sequence"/>
</dbReference>
<reference evidence="3 6" key="2">
    <citation type="journal article" date="2019" name="Int. J. Syst. Evol. Microbiol.">
        <title>The Global Catalogue of Microorganisms (GCM) 10K type strain sequencing project: providing services to taxonomists for standard genome sequencing and annotation.</title>
        <authorList>
            <consortium name="The Broad Institute Genomics Platform"/>
            <consortium name="The Broad Institute Genome Sequencing Center for Infectious Disease"/>
            <person name="Wu L."/>
            <person name="Ma J."/>
        </authorList>
    </citation>
    <scope>NUCLEOTIDE SEQUENCE [LARGE SCALE GENOMIC DNA]</scope>
    <source>
        <strain evidence="3 6">JCM 10664</strain>
    </source>
</reference>
<proteinExistence type="predicted"/>
<evidence type="ECO:0000313" key="6">
    <source>
        <dbReference type="Proteomes" id="UP001500220"/>
    </source>
</evidence>
<dbReference type="EMBL" id="BMMT01000002">
    <property type="protein sequence ID" value="GGI74529.1"/>
    <property type="molecule type" value="Genomic_DNA"/>
</dbReference>
<reference evidence="3" key="4">
    <citation type="submission" date="2023-12" db="EMBL/GenBank/DDBJ databases">
        <authorList>
            <person name="Sun Q."/>
            <person name="Inoue M."/>
        </authorList>
    </citation>
    <scope>NUCLEOTIDE SEQUENCE</scope>
    <source>
        <strain evidence="3">JCM 10664</strain>
    </source>
</reference>
<dbReference type="EMBL" id="BAAAHC010000009">
    <property type="protein sequence ID" value="GAA0519460.1"/>
    <property type="molecule type" value="Genomic_DNA"/>
</dbReference>
<dbReference type="InterPro" id="IPR029447">
    <property type="entry name" value="DUF4439"/>
</dbReference>
<dbReference type="InterPro" id="IPR009078">
    <property type="entry name" value="Ferritin-like_SF"/>
</dbReference>
<gene>
    <name evidence="3" type="ORF">GCM10009545_21790</name>
    <name evidence="4" type="ORF">GCM10011581_09370</name>
</gene>
<keyword evidence="6" id="KW-1185">Reference proteome</keyword>
<dbReference type="Gene3D" id="1.20.1260.10">
    <property type="match status" value="1"/>
</dbReference>
<dbReference type="Proteomes" id="UP000597989">
    <property type="component" value="Unassembled WGS sequence"/>
</dbReference>
<reference evidence="4" key="3">
    <citation type="submission" date="2020-09" db="EMBL/GenBank/DDBJ databases">
        <authorList>
            <person name="Sun Q."/>
            <person name="Zhou Y."/>
        </authorList>
    </citation>
    <scope>NUCLEOTIDE SEQUENCE</scope>
    <source>
        <strain evidence="4">CGMCC 4.7206</strain>
    </source>
</reference>
<dbReference type="Pfam" id="PF14530">
    <property type="entry name" value="DUF4439"/>
    <property type="match status" value="1"/>
</dbReference>
<feature type="region of interest" description="Disordered" evidence="1">
    <location>
        <begin position="59"/>
        <end position="78"/>
    </location>
</feature>
<organism evidence="4 5">
    <name type="scientific">Saccharopolyspora thermophila</name>
    <dbReference type="NCBI Taxonomy" id="89367"/>
    <lineage>
        <taxon>Bacteria</taxon>
        <taxon>Bacillati</taxon>
        <taxon>Actinomycetota</taxon>
        <taxon>Actinomycetes</taxon>
        <taxon>Pseudonocardiales</taxon>
        <taxon>Pseudonocardiaceae</taxon>
        <taxon>Saccharopolyspora</taxon>
    </lineage>
</organism>
<evidence type="ECO:0000313" key="4">
    <source>
        <dbReference type="EMBL" id="GGI74529.1"/>
    </source>
</evidence>
<protein>
    <recommendedName>
        <fullName evidence="2">DUF4439 domain-containing protein</fullName>
    </recommendedName>
</protein>
<reference evidence="4 5" key="1">
    <citation type="journal article" date="2014" name="Int. J. Syst. Evol. Microbiol.">
        <title>Complete genome sequence of Corynebacterium casei LMG S-19264T (=DSM 44701T), isolated from a smear-ripened cheese.</title>
        <authorList>
            <consortium name="US DOE Joint Genome Institute (JGI-PGF)"/>
            <person name="Walter F."/>
            <person name="Albersmeier A."/>
            <person name="Kalinowski J."/>
            <person name="Ruckert C."/>
        </authorList>
    </citation>
    <scope>NUCLEOTIDE SEQUENCE [LARGE SCALE GENOMIC DNA]</scope>
    <source>
        <strain evidence="4 5">CGMCC 4.7206</strain>
    </source>
</reference>
<dbReference type="AlphaFoldDB" id="A0A917N816"/>
<evidence type="ECO:0000256" key="1">
    <source>
        <dbReference type="SAM" id="MobiDB-lite"/>
    </source>
</evidence>
<accession>A0A917N816</accession>
<dbReference type="SUPFAM" id="SSF47240">
    <property type="entry name" value="Ferritin-like"/>
    <property type="match status" value="1"/>
</dbReference>
<feature type="domain" description="DUF4439" evidence="2">
    <location>
        <begin position="11"/>
        <end position="147"/>
    </location>
</feature>
<name>A0A917N816_9PSEU</name>
<evidence type="ECO:0000313" key="3">
    <source>
        <dbReference type="EMBL" id="GAA0519460.1"/>
    </source>
</evidence>